<protein>
    <submittedName>
        <fullName evidence="6">HMG box domain-containing protein</fullName>
    </submittedName>
</protein>
<dbReference type="GO" id="GO:0006357">
    <property type="term" value="P:regulation of transcription by RNA polymerase II"/>
    <property type="evidence" value="ECO:0007669"/>
    <property type="project" value="TreeGrafter"/>
</dbReference>
<dbReference type="GO" id="GO:0005634">
    <property type="term" value="C:nucleus"/>
    <property type="evidence" value="ECO:0007669"/>
    <property type="project" value="UniProtKB-UniRule"/>
</dbReference>
<dbReference type="InterPro" id="IPR036910">
    <property type="entry name" value="HMG_box_dom_sf"/>
</dbReference>
<keyword evidence="1 2" id="KW-0238">DNA-binding</keyword>
<dbReference type="SMART" id="SM00398">
    <property type="entry name" value="HMG"/>
    <property type="match status" value="2"/>
</dbReference>
<sequence length="250" mass="28468">MFCNLTRQFRNIVIVQLSRCSTKPKVPLNRPPGYLAPTSFALYLRDFSEKNPSNTPTDTVVAAAKSWKDINEELKKSYQEKSKQIDQERKSAYESLSDEDKLKLHKDHDKAVDEKKKRKKRKERRELNEQSGRPKLPPTAFAIFLKGFFNSRSTSGSGESSTTVIMTEAANSWKELTVDEKEKYRAEAAVGKNEYDMAIKIWKASQNEHEVKVSKEKQPKEKKLIAEKPVKSAANKKVKPATTGSSEDVK</sequence>
<dbReference type="Proteomes" id="UP000887574">
    <property type="component" value="Unplaced"/>
</dbReference>
<feature type="compositionally biased region" description="Basic and acidic residues" evidence="3">
    <location>
        <begin position="207"/>
        <end position="230"/>
    </location>
</feature>
<dbReference type="GO" id="GO:0003677">
    <property type="term" value="F:DNA binding"/>
    <property type="evidence" value="ECO:0007669"/>
    <property type="project" value="UniProtKB-UniRule"/>
</dbReference>
<dbReference type="PANTHER" id="PTHR48112">
    <property type="entry name" value="HIGH MOBILITY GROUP PROTEIN DSP1"/>
    <property type="match status" value="1"/>
</dbReference>
<accession>A0A915E179</accession>
<feature type="DNA-binding region" description="HMG box" evidence="2">
    <location>
        <begin position="134"/>
        <end position="203"/>
    </location>
</feature>
<evidence type="ECO:0000313" key="5">
    <source>
        <dbReference type="Proteomes" id="UP000887574"/>
    </source>
</evidence>
<reference evidence="6" key="1">
    <citation type="submission" date="2022-11" db="UniProtKB">
        <authorList>
            <consortium name="WormBaseParasite"/>
        </authorList>
    </citation>
    <scope>IDENTIFICATION</scope>
</reference>
<evidence type="ECO:0000256" key="3">
    <source>
        <dbReference type="SAM" id="MobiDB-lite"/>
    </source>
</evidence>
<feature type="compositionally biased region" description="Basic and acidic residues" evidence="3">
    <location>
        <begin position="78"/>
        <end position="115"/>
    </location>
</feature>
<dbReference type="AlphaFoldDB" id="A0A915E179"/>
<feature type="domain" description="HMG box" evidence="4">
    <location>
        <begin position="134"/>
        <end position="203"/>
    </location>
</feature>
<feature type="region of interest" description="Disordered" evidence="3">
    <location>
        <begin position="78"/>
        <end position="136"/>
    </location>
</feature>
<dbReference type="PANTHER" id="PTHR48112:SF34">
    <property type="entry name" value="HMG BOX-CONTAINING PROTEIN 5"/>
    <property type="match status" value="1"/>
</dbReference>
<evidence type="ECO:0000313" key="6">
    <source>
        <dbReference type="WBParaSite" id="jg25609"/>
    </source>
</evidence>
<feature type="region of interest" description="Disordered" evidence="3">
    <location>
        <begin position="207"/>
        <end position="250"/>
    </location>
</feature>
<dbReference type="CDD" id="cd00084">
    <property type="entry name" value="HMG-box_SF"/>
    <property type="match status" value="1"/>
</dbReference>
<keyword evidence="5" id="KW-1185">Reference proteome</keyword>
<evidence type="ECO:0000256" key="1">
    <source>
        <dbReference type="ARBA" id="ARBA00023125"/>
    </source>
</evidence>
<dbReference type="SUPFAM" id="SSF47095">
    <property type="entry name" value="HMG-box"/>
    <property type="match status" value="2"/>
</dbReference>
<organism evidence="5 6">
    <name type="scientific">Ditylenchus dipsaci</name>
    <dbReference type="NCBI Taxonomy" id="166011"/>
    <lineage>
        <taxon>Eukaryota</taxon>
        <taxon>Metazoa</taxon>
        <taxon>Ecdysozoa</taxon>
        <taxon>Nematoda</taxon>
        <taxon>Chromadorea</taxon>
        <taxon>Rhabditida</taxon>
        <taxon>Tylenchina</taxon>
        <taxon>Tylenchomorpha</taxon>
        <taxon>Sphaerularioidea</taxon>
        <taxon>Anguinidae</taxon>
        <taxon>Anguininae</taxon>
        <taxon>Ditylenchus</taxon>
    </lineage>
</organism>
<proteinExistence type="predicted"/>
<evidence type="ECO:0000259" key="4">
    <source>
        <dbReference type="PROSITE" id="PS50118"/>
    </source>
</evidence>
<dbReference type="Gene3D" id="1.10.30.10">
    <property type="entry name" value="High mobility group box domain"/>
    <property type="match status" value="2"/>
</dbReference>
<dbReference type="WBParaSite" id="jg25609">
    <property type="protein sequence ID" value="jg25609"/>
    <property type="gene ID" value="jg25609"/>
</dbReference>
<dbReference type="Pfam" id="PF00505">
    <property type="entry name" value="HMG_box"/>
    <property type="match status" value="1"/>
</dbReference>
<dbReference type="InterPro" id="IPR050342">
    <property type="entry name" value="HMGB"/>
</dbReference>
<name>A0A915E179_9BILA</name>
<dbReference type="InterPro" id="IPR009071">
    <property type="entry name" value="HMG_box_dom"/>
</dbReference>
<evidence type="ECO:0000256" key="2">
    <source>
        <dbReference type="PROSITE-ProRule" id="PRU00267"/>
    </source>
</evidence>
<keyword evidence="2" id="KW-0539">Nucleus</keyword>
<dbReference type="PROSITE" id="PS50118">
    <property type="entry name" value="HMG_BOX_2"/>
    <property type="match status" value="1"/>
</dbReference>